<protein>
    <submittedName>
        <fullName evidence="1">Uncharacterized protein</fullName>
    </submittedName>
</protein>
<organism evidence="1">
    <name type="scientific">Siphoviridae sp. ct8M020</name>
    <dbReference type="NCBI Taxonomy" id="2825362"/>
    <lineage>
        <taxon>Viruses</taxon>
        <taxon>Duplodnaviria</taxon>
        <taxon>Heunggongvirae</taxon>
        <taxon>Uroviricota</taxon>
        <taxon>Caudoviricetes</taxon>
    </lineage>
</organism>
<name>A0A8S5PLV7_9CAUD</name>
<sequence>MGTFSKVEPTNVVGWSKEVSGEMVNMYSYGKYGYSYYSQCAVTRLTDNSICARIKMWSKAFSQWNPANKTSYLPWGNNGSENEFGPEEVYIYGSSFYIADTYYYTLPASYRGKTVTVGMTSGHKSTTANSPVTLAVPEPVGNMLYLNINGVWRQVELHCNTADIWKEAFGYANINGIWK</sequence>
<evidence type="ECO:0000313" key="1">
    <source>
        <dbReference type="EMBL" id="DAE07401.1"/>
    </source>
</evidence>
<accession>A0A8S5PLV7</accession>
<dbReference type="EMBL" id="BK015449">
    <property type="protein sequence ID" value="DAE07401.1"/>
    <property type="molecule type" value="Genomic_DNA"/>
</dbReference>
<proteinExistence type="predicted"/>
<reference evidence="1" key="1">
    <citation type="journal article" date="2021" name="Proc. Natl. Acad. Sci. U.S.A.">
        <title>A Catalog of Tens of Thousands of Viruses from Human Metagenomes Reveals Hidden Associations with Chronic Diseases.</title>
        <authorList>
            <person name="Tisza M.J."/>
            <person name="Buck C.B."/>
        </authorList>
    </citation>
    <scope>NUCLEOTIDE SEQUENCE</scope>
    <source>
        <strain evidence="1">Ct8M020</strain>
    </source>
</reference>